<sequence length="339" mass="39641">MIRIGEYNKLLVKKERDFGYYLGEDLDPNNKEEILIPFPNIPSKELKVEEEVEVFVYKDSKDRLIATLKKPFATVGEVAYLKVVDKTEIGHFIDFGLERDVLVPFKELAYDLEVGEKYLFYLYLDKSDRITATTYVDKYLHTTNHFNVGEEVMATAYGEQENGTVMVAIQNLYMGVILKKENFSKIRPGEILNVRVKRYYEDGKMEVTPRKKRMEETNDLETGIMCYLRSHNNHMKFNDASSPEQIKSVFKCSKNAFKRALGGLMKKGMITQDEQGTTLINETPIREVKPKKNNNFKGKNNKLSKSEYKKEYRELKKELIEAEKKKEEQKNKFYGKFMK</sequence>
<comment type="caution">
    <text evidence="4">The sequence shown here is derived from an EMBL/GenBank/DDBJ whole genome shotgun (WGS) entry which is preliminary data.</text>
</comment>
<evidence type="ECO:0000259" key="3">
    <source>
        <dbReference type="Pfam" id="PF17783"/>
    </source>
</evidence>
<name>A0ABU0JN58_HATLI</name>
<dbReference type="PANTHER" id="PTHR37296:SF1">
    <property type="entry name" value="CONSERVED VIRULENCE FACTOR B"/>
    <property type="match status" value="1"/>
</dbReference>
<proteinExistence type="predicted"/>
<dbReference type="InterPro" id="IPR040764">
    <property type="entry name" value="CvfB_WH"/>
</dbReference>
<dbReference type="InterPro" id="IPR012340">
    <property type="entry name" value="NA-bd_OB-fold"/>
</dbReference>
<dbReference type="EMBL" id="JAUSWN010000001">
    <property type="protein sequence ID" value="MDQ0478499.1"/>
    <property type="molecule type" value="Genomic_DNA"/>
</dbReference>
<evidence type="ECO:0000313" key="4">
    <source>
        <dbReference type="EMBL" id="MDQ0478499.1"/>
    </source>
</evidence>
<keyword evidence="1" id="KW-0175">Coiled coil</keyword>
<evidence type="ECO:0000259" key="2">
    <source>
        <dbReference type="Pfam" id="PF13509"/>
    </source>
</evidence>
<organism evidence="4 5">
    <name type="scientific">Hathewaya limosa</name>
    <name type="common">Clostridium limosum</name>
    <dbReference type="NCBI Taxonomy" id="1536"/>
    <lineage>
        <taxon>Bacteria</taxon>
        <taxon>Bacillati</taxon>
        <taxon>Bacillota</taxon>
        <taxon>Clostridia</taxon>
        <taxon>Eubacteriales</taxon>
        <taxon>Clostridiaceae</taxon>
        <taxon>Hathewaya</taxon>
    </lineage>
</organism>
<keyword evidence="5" id="KW-1185">Reference proteome</keyword>
<evidence type="ECO:0000256" key="1">
    <source>
        <dbReference type="SAM" id="Coils"/>
    </source>
</evidence>
<dbReference type="InterPro" id="IPR036388">
    <property type="entry name" value="WH-like_DNA-bd_sf"/>
</dbReference>
<dbReference type="Proteomes" id="UP001224418">
    <property type="component" value="Unassembled WGS sequence"/>
</dbReference>
<dbReference type="InterPro" id="IPR014464">
    <property type="entry name" value="CvfB_fam"/>
</dbReference>
<dbReference type="Gene3D" id="2.40.50.140">
    <property type="entry name" value="Nucleic acid-binding proteins"/>
    <property type="match status" value="1"/>
</dbReference>
<dbReference type="InterPro" id="IPR039566">
    <property type="entry name" value="CvfB_S1_st"/>
</dbReference>
<protein>
    <submittedName>
        <fullName evidence="4">RNA-binding protein (Virulence factor B family)</fullName>
    </submittedName>
</protein>
<feature type="domain" description="Conserved virulence factor B-like winged helix" evidence="3">
    <location>
        <begin position="224"/>
        <end position="279"/>
    </location>
</feature>
<feature type="domain" description="Conserved virulence factor B first S1" evidence="2">
    <location>
        <begin position="4"/>
        <end position="69"/>
    </location>
</feature>
<feature type="domain" description="Conserved virulence factor B first S1" evidence="2">
    <location>
        <begin position="75"/>
        <end position="134"/>
    </location>
</feature>
<dbReference type="RefSeq" id="WP_111943765.1">
    <property type="nucleotide sequence ID" value="NZ_BAAACJ010000024.1"/>
</dbReference>
<evidence type="ECO:0000313" key="5">
    <source>
        <dbReference type="Proteomes" id="UP001224418"/>
    </source>
</evidence>
<dbReference type="Pfam" id="PF17783">
    <property type="entry name" value="WHD_CvfB"/>
    <property type="match status" value="1"/>
</dbReference>
<reference evidence="4 5" key="1">
    <citation type="submission" date="2023-07" db="EMBL/GenBank/DDBJ databases">
        <title>Genomic Encyclopedia of Type Strains, Phase IV (KMG-IV): sequencing the most valuable type-strain genomes for metagenomic binning, comparative biology and taxonomic classification.</title>
        <authorList>
            <person name="Goeker M."/>
        </authorList>
    </citation>
    <scope>NUCLEOTIDE SEQUENCE [LARGE SCALE GENOMIC DNA]</scope>
    <source>
        <strain evidence="4 5">DSM 1400</strain>
    </source>
</reference>
<feature type="coiled-coil region" evidence="1">
    <location>
        <begin position="305"/>
        <end position="332"/>
    </location>
</feature>
<dbReference type="Gene3D" id="1.10.10.10">
    <property type="entry name" value="Winged helix-like DNA-binding domain superfamily/Winged helix DNA-binding domain"/>
    <property type="match status" value="1"/>
</dbReference>
<accession>A0ABU0JN58</accession>
<gene>
    <name evidence="4" type="ORF">QOZ93_000200</name>
</gene>
<dbReference type="Pfam" id="PF13509">
    <property type="entry name" value="S1_2"/>
    <property type="match status" value="2"/>
</dbReference>
<dbReference type="PANTHER" id="PTHR37296">
    <property type="entry name" value="CONSERVED VIRULENCE FACTOR B"/>
    <property type="match status" value="1"/>
</dbReference>